<evidence type="ECO:0000313" key="1">
    <source>
        <dbReference type="EMBL" id="QHU36048.1"/>
    </source>
</evidence>
<name>A0A6C0M159_9ZZZZ</name>
<protein>
    <submittedName>
        <fullName evidence="1">Uncharacterized protein</fullName>
    </submittedName>
</protein>
<organism evidence="1">
    <name type="scientific">viral metagenome</name>
    <dbReference type="NCBI Taxonomy" id="1070528"/>
    <lineage>
        <taxon>unclassified sequences</taxon>
        <taxon>metagenomes</taxon>
        <taxon>organismal metagenomes</taxon>
    </lineage>
</organism>
<reference evidence="1" key="1">
    <citation type="journal article" date="2020" name="Nature">
        <title>Giant virus diversity and host interactions through global metagenomics.</title>
        <authorList>
            <person name="Schulz F."/>
            <person name="Roux S."/>
            <person name="Paez-Espino D."/>
            <person name="Jungbluth S."/>
            <person name="Walsh D.A."/>
            <person name="Denef V.J."/>
            <person name="McMahon K.D."/>
            <person name="Konstantinidis K.T."/>
            <person name="Eloe-Fadrosh E.A."/>
            <person name="Kyrpides N.C."/>
            <person name="Woyke T."/>
        </authorList>
    </citation>
    <scope>NUCLEOTIDE SEQUENCE</scope>
    <source>
        <strain evidence="1">GVMAG-S-1035124-57</strain>
    </source>
</reference>
<accession>A0A6C0M159</accession>
<dbReference type="AlphaFoldDB" id="A0A6C0M159"/>
<proteinExistence type="predicted"/>
<dbReference type="EMBL" id="MN740632">
    <property type="protein sequence ID" value="QHU36048.1"/>
    <property type="molecule type" value="Genomic_DNA"/>
</dbReference>
<sequence length="35" mass="4030">MYCTDSCFMGITQSTACYGMFPKIKAKSFVVFIYF</sequence>